<dbReference type="Pfam" id="PF15985">
    <property type="entry name" value="KH_6"/>
    <property type="match status" value="1"/>
</dbReference>
<dbReference type="InterPro" id="IPR003029">
    <property type="entry name" value="S1_domain"/>
</dbReference>
<dbReference type="InterPro" id="IPR048565">
    <property type="entry name" value="S1_RRP4"/>
</dbReference>
<keyword evidence="6" id="KW-0175">Coiled coil</keyword>
<evidence type="ECO:0000256" key="3">
    <source>
        <dbReference type="ARBA" id="ARBA00022835"/>
    </source>
</evidence>
<dbReference type="PROSITE" id="PS50084">
    <property type="entry name" value="KH_TYPE_1"/>
    <property type="match status" value="1"/>
</dbReference>
<comment type="subcellular location">
    <subcellularLocation>
        <location evidence="5">Cytoplasm</location>
    </subcellularLocation>
</comment>
<dbReference type="PANTHER" id="PTHR21321:SF4">
    <property type="entry name" value="EXOSOME COMPLEX COMPONENT RRP4"/>
    <property type="match status" value="1"/>
</dbReference>
<protein>
    <recommendedName>
        <fullName evidence="5">Exosome complex component Rrp4</fullName>
    </recommendedName>
</protein>
<keyword evidence="9" id="KW-0548">Nucleotidyltransferase</keyword>
<dbReference type="GO" id="GO:0008143">
    <property type="term" value="F:poly(A) binding"/>
    <property type="evidence" value="ECO:0007669"/>
    <property type="project" value="InterPro"/>
</dbReference>
<evidence type="ECO:0000256" key="6">
    <source>
        <dbReference type="SAM" id="Coils"/>
    </source>
</evidence>
<proteinExistence type="inferred from homology"/>
<evidence type="ECO:0000256" key="4">
    <source>
        <dbReference type="ARBA" id="ARBA00022884"/>
    </source>
</evidence>
<feature type="region of interest" description="Disordered" evidence="7">
    <location>
        <begin position="332"/>
        <end position="353"/>
    </location>
</feature>
<dbReference type="HAMAP" id="MF_00623">
    <property type="entry name" value="Exosome_Rrp4"/>
    <property type="match status" value="1"/>
</dbReference>
<dbReference type="GO" id="GO:0071051">
    <property type="term" value="P:poly(A)-dependent snoRNA 3'-end processing"/>
    <property type="evidence" value="ECO:0007669"/>
    <property type="project" value="TreeGrafter"/>
</dbReference>
<dbReference type="InterPro" id="IPR004088">
    <property type="entry name" value="KH_dom_type_1"/>
</dbReference>
<evidence type="ECO:0000256" key="1">
    <source>
        <dbReference type="ARBA" id="ARBA00009155"/>
    </source>
</evidence>
<dbReference type="SUPFAM" id="SSF54791">
    <property type="entry name" value="Eukaryotic type KH-domain (KH-domain type I)"/>
    <property type="match status" value="1"/>
</dbReference>
<accession>A0A165YYP0</accession>
<dbReference type="STRING" id="49547.MBCUR_19480"/>
<feature type="coiled-coil region" evidence="6">
    <location>
        <begin position="230"/>
        <end position="257"/>
    </location>
</feature>
<name>A0A165YYP0_9EURY</name>
<dbReference type="SUPFAM" id="SSF50249">
    <property type="entry name" value="Nucleic acid-binding proteins"/>
    <property type="match status" value="1"/>
</dbReference>
<dbReference type="Proteomes" id="UP000077245">
    <property type="component" value="Unassembled WGS sequence"/>
</dbReference>
<dbReference type="PANTHER" id="PTHR21321">
    <property type="entry name" value="PNAS-3 RELATED"/>
    <property type="match status" value="1"/>
</dbReference>
<dbReference type="InterPro" id="IPR026699">
    <property type="entry name" value="Exosome_RNA_bind1/RRP40/RRP4"/>
</dbReference>
<dbReference type="InterPro" id="IPR004087">
    <property type="entry name" value="KH_dom"/>
</dbReference>
<evidence type="ECO:0000313" key="9">
    <source>
        <dbReference type="EMBL" id="KZX10038.1"/>
    </source>
</evidence>
<dbReference type="AlphaFoldDB" id="A0A165YYP0"/>
<evidence type="ECO:0000313" key="10">
    <source>
        <dbReference type="Proteomes" id="UP000077245"/>
    </source>
</evidence>
<comment type="function">
    <text evidence="5">Non-catalytic component of the exosome, which is a complex involved in RNA degradation. Increases the RNA binding and the efficiency of RNA degradation. Confers strong poly(A) specificity to the exosome.</text>
</comment>
<dbReference type="InterPro" id="IPR023474">
    <property type="entry name" value="Rrp4"/>
</dbReference>
<dbReference type="EMBL" id="LWMV01000228">
    <property type="protein sequence ID" value="KZX10038.1"/>
    <property type="molecule type" value="Genomic_DNA"/>
</dbReference>
<dbReference type="CDD" id="cd22524">
    <property type="entry name" value="KH-I_Rrp4_prokar"/>
    <property type="match status" value="1"/>
</dbReference>
<dbReference type="CDD" id="cd05789">
    <property type="entry name" value="S1_Rrp4"/>
    <property type="match status" value="1"/>
</dbReference>
<dbReference type="SMART" id="SM00322">
    <property type="entry name" value="KH"/>
    <property type="match status" value="1"/>
</dbReference>
<organism evidence="9 10">
    <name type="scientific">Methanobrevibacter curvatus</name>
    <dbReference type="NCBI Taxonomy" id="49547"/>
    <lineage>
        <taxon>Archaea</taxon>
        <taxon>Methanobacteriati</taxon>
        <taxon>Methanobacteriota</taxon>
        <taxon>Methanomada group</taxon>
        <taxon>Methanobacteria</taxon>
        <taxon>Methanobacteriales</taxon>
        <taxon>Methanobacteriaceae</taxon>
        <taxon>Methanobrevibacter</taxon>
    </lineage>
</organism>
<gene>
    <name evidence="9" type="primary">pnp_2</name>
    <name evidence="5" type="synonym">rrp4</name>
    <name evidence="9" type="ORF">MBCUR_19480</name>
</gene>
<dbReference type="Gene3D" id="2.40.50.100">
    <property type="match status" value="1"/>
</dbReference>
<comment type="caution">
    <text evidence="9">The sequence shown here is derived from an EMBL/GenBank/DDBJ whole genome shotgun (WGS) entry which is preliminary data.</text>
</comment>
<dbReference type="SUPFAM" id="SSF110324">
    <property type="entry name" value="Ribosomal L27 protein-like"/>
    <property type="match status" value="1"/>
</dbReference>
<sequence>MIHVNDKDFVVPGQILAEDDFYSGRGTYKDQKNVISSLTGRISLRNKKISVIPLKSKYVPKRGDVVIGEVSDVRFSLWELDLNSPYSGILPASEVFGREKKDLNRVFKVGDVLFLKVVDVDEVKKVKLGLKGRGMGKFRGGLLVDIAPTKVPRLIGKKGSMINMIKDKTQCKIVVGQNGLVWIRGDNEMEVITKNIIKLIEENAHTSGLTNRIRDELYLRVDGEIPPEFNEELEPEYNSQIEEINNLESNYSQDNQDNQDNFINENLESNTLVNDSNGEDSIADNNSNNNIIIAKETIVEEEIINNGPLYDEEGLENPQFQDFKSEVELEIQQETSTNGDDNEDNISKNKNDVDIINNRNNNINNNINKNTNENYNNEYLSTNNDSDKIASLNDLENLNKFTKKKNNEKNDGIPKIKPVTKKGSFFDNYKNIKKSSKD</sequence>
<dbReference type="InterPro" id="IPR025721">
    <property type="entry name" value="Exosome_cplx_N_dom"/>
</dbReference>
<dbReference type="InterPro" id="IPR012340">
    <property type="entry name" value="NA-bd_OB-fold"/>
</dbReference>
<comment type="similarity">
    <text evidence="1 5">Belongs to the RRP4 family.</text>
</comment>
<evidence type="ECO:0000256" key="5">
    <source>
        <dbReference type="HAMAP-Rule" id="MF_00623"/>
    </source>
</evidence>
<keyword evidence="3 5" id="KW-0271">Exosome</keyword>
<keyword evidence="10" id="KW-1185">Reference proteome</keyword>
<reference evidence="9 10" key="1">
    <citation type="submission" date="2016-04" db="EMBL/GenBank/DDBJ databases">
        <title>Genome sequence of Methanobrevibacter curvatus DSM 11111.</title>
        <authorList>
            <person name="Poehlein A."/>
            <person name="Seedorf H."/>
            <person name="Daniel R."/>
        </authorList>
    </citation>
    <scope>NUCLEOTIDE SEQUENCE [LARGE SCALE GENOMIC DNA]</scope>
    <source>
        <strain evidence="9 10">DSM 11111</strain>
    </source>
</reference>
<dbReference type="PATRIC" id="fig|49547.3.peg.2059"/>
<dbReference type="GO" id="GO:0000467">
    <property type="term" value="P:exonucleolytic trimming to generate mature 3'-end of 5.8S rRNA from tricistronic rRNA transcript (SSU-rRNA, 5.8S rRNA, LSU-rRNA)"/>
    <property type="evidence" value="ECO:0007669"/>
    <property type="project" value="TreeGrafter"/>
</dbReference>
<dbReference type="GO" id="GO:0034475">
    <property type="term" value="P:U4 snRNA 3'-end processing"/>
    <property type="evidence" value="ECO:0007669"/>
    <property type="project" value="TreeGrafter"/>
</dbReference>
<dbReference type="Pfam" id="PF00575">
    <property type="entry name" value="S1"/>
    <property type="match status" value="1"/>
</dbReference>
<comment type="subunit">
    <text evidence="5">Component of the archaeal exosome complex. Forms a trimer of Rrp4 and/or Csl4 subunits. The trimer associates with an hexameric ring-like arrangement composed of 3 Rrp41-Rrp42 heterodimers.</text>
</comment>
<feature type="domain" description="S1 motif" evidence="8">
    <location>
        <begin position="63"/>
        <end position="131"/>
    </location>
</feature>
<dbReference type="GO" id="GO:0016779">
    <property type="term" value="F:nucleotidyltransferase activity"/>
    <property type="evidence" value="ECO:0007669"/>
    <property type="project" value="UniProtKB-KW"/>
</dbReference>
<dbReference type="SMART" id="SM00316">
    <property type="entry name" value="S1"/>
    <property type="match status" value="1"/>
</dbReference>
<dbReference type="Gene3D" id="3.30.1370.10">
    <property type="entry name" value="K Homology domain, type 1"/>
    <property type="match status" value="1"/>
</dbReference>
<evidence type="ECO:0000256" key="2">
    <source>
        <dbReference type="ARBA" id="ARBA00022490"/>
    </source>
</evidence>
<keyword evidence="2 5" id="KW-0963">Cytoplasm</keyword>
<dbReference type="GO" id="GO:0071034">
    <property type="term" value="P:CUT catabolic process"/>
    <property type="evidence" value="ECO:0007669"/>
    <property type="project" value="TreeGrafter"/>
</dbReference>
<dbReference type="GO" id="GO:0000178">
    <property type="term" value="C:exosome (RNase complex)"/>
    <property type="evidence" value="ECO:0007669"/>
    <property type="project" value="UniProtKB-KW"/>
</dbReference>
<dbReference type="PROSITE" id="PS50126">
    <property type="entry name" value="S1"/>
    <property type="match status" value="1"/>
</dbReference>
<dbReference type="OrthoDB" id="35160at2157"/>
<dbReference type="NCBIfam" id="NF003181">
    <property type="entry name" value="PRK04163.1-1"/>
    <property type="match status" value="1"/>
</dbReference>
<dbReference type="Pfam" id="PF14382">
    <property type="entry name" value="ECR1_N"/>
    <property type="match status" value="1"/>
</dbReference>
<dbReference type="InterPro" id="IPR036612">
    <property type="entry name" value="KH_dom_type_1_sf"/>
</dbReference>
<evidence type="ECO:0000259" key="8">
    <source>
        <dbReference type="PROSITE" id="PS50126"/>
    </source>
</evidence>
<evidence type="ECO:0000256" key="7">
    <source>
        <dbReference type="SAM" id="MobiDB-lite"/>
    </source>
</evidence>
<keyword evidence="4 5" id="KW-0694">RNA-binding</keyword>
<dbReference type="GO" id="GO:0005737">
    <property type="term" value="C:cytoplasm"/>
    <property type="evidence" value="ECO:0007669"/>
    <property type="project" value="UniProtKB-SubCell"/>
</dbReference>
<dbReference type="Gene3D" id="2.40.50.140">
    <property type="entry name" value="Nucleic acid-binding proteins"/>
    <property type="match status" value="1"/>
</dbReference>
<keyword evidence="9" id="KW-0808">Transferase</keyword>